<keyword evidence="3" id="KW-1185">Reference proteome</keyword>
<evidence type="ECO:0000256" key="1">
    <source>
        <dbReference type="SAM" id="MobiDB-lite"/>
    </source>
</evidence>
<name>A0ABT8J164_9MICO</name>
<feature type="compositionally biased region" description="Basic and acidic residues" evidence="1">
    <location>
        <begin position="51"/>
        <end position="64"/>
    </location>
</feature>
<evidence type="ECO:0000313" key="2">
    <source>
        <dbReference type="EMBL" id="MDN4598821.1"/>
    </source>
</evidence>
<feature type="compositionally biased region" description="Basic and acidic residues" evidence="1">
    <location>
        <begin position="1"/>
        <end position="27"/>
    </location>
</feature>
<protein>
    <submittedName>
        <fullName evidence="2">Uncharacterized protein</fullName>
    </submittedName>
</protein>
<dbReference type="RefSeq" id="WP_301220171.1">
    <property type="nucleotide sequence ID" value="NZ_JAROCB010000005.1"/>
</dbReference>
<comment type="caution">
    <text evidence="2">The sequence shown here is derived from an EMBL/GenBank/DDBJ whole genome shotgun (WGS) entry which is preliminary data.</text>
</comment>
<reference evidence="2" key="1">
    <citation type="submission" date="2023-03" db="EMBL/GenBank/DDBJ databases">
        <title>MT1 and MT2 Draft Genomes of Novel Species.</title>
        <authorList>
            <person name="Venkateswaran K."/>
        </authorList>
    </citation>
    <scope>NUCLEOTIDE SEQUENCE</scope>
    <source>
        <strain evidence="2">F6_8S_P_1A</strain>
    </source>
</reference>
<sequence length="84" mass="9139">MAPHPDDEDKSTIDVRLTGVRDPKDPDGLLTVEQDADRPDPARYGAPETDTLERERSYVARLGEDGSADDLPRVPPKRGVTGLG</sequence>
<accession>A0ABT8J164</accession>
<dbReference type="EMBL" id="JAROCB010000005">
    <property type="protein sequence ID" value="MDN4598821.1"/>
    <property type="molecule type" value="Genomic_DNA"/>
</dbReference>
<organism evidence="2 3">
    <name type="scientific">Leifsonia virtsii</name>
    <dbReference type="NCBI Taxonomy" id="3035915"/>
    <lineage>
        <taxon>Bacteria</taxon>
        <taxon>Bacillati</taxon>
        <taxon>Actinomycetota</taxon>
        <taxon>Actinomycetes</taxon>
        <taxon>Micrococcales</taxon>
        <taxon>Microbacteriaceae</taxon>
        <taxon>Leifsonia</taxon>
    </lineage>
</organism>
<feature type="region of interest" description="Disordered" evidence="1">
    <location>
        <begin position="1"/>
        <end position="84"/>
    </location>
</feature>
<gene>
    <name evidence="2" type="ORF">P5G59_16830</name>
</gene>
<dbReference type="Proteomes" id="UP001174210">
    <property type="component" value="Unassembled WGS sequence"/>
</dbReference>
<evidence type="ECO:0000313" key="3">
    <source>
        <dbReference type="Proteomes" id="UP001174210"/>
    </source>
</evidence>
<proteinExistence type="predicted"/>